<feature type="signal peptide" evidence="2">
    <location>
        <begin position="1"/>
        <end position="22"/>
    </location>
</feature>
<dbReference type="RefSeq" id="WP_092701653.1">
    <property type="nucleotide sequence ID" value="NZ_CAXIQL010000008.1"/>
</dbReference>
<reference evidence="4" key="1">
    <citation type="submission" date="2016-10" db="EMBL/GenBank/DDBJ databases">
        <authorList>
            <person name="Varghese N."/>
            <person name="Submissions S."/>
        </authorList>
    </citation>
    <scope>NUCLEOTIDE SEQUENCE [LARGE SCALE GENOMIC DNA]</scope>
    <source>
        <strain evidence="4">DSM 25157</strain>
    </source>
</reference>
<evidence type="ECO:0000313" key="4">
    <source>
        <dbReference type="Proteomes" id="UP000199002"/>
    </source>
</evidence>
<dbReference type="CDD" id="cd01847">
    <property type="entry name" value="Triacylglycerol_lipase_like"/>
    <property type="match status" value="1"/>
</dbReference>
<dbReference type="PANTHER" id="PTHR45648:SF5">
    <property type="entry name" value="OS04G0577300 PROTEIN"/>
    <property type="match status" value="1"/>
</dbReference>
<dbReference type="GO" id="GO:0016788">
    <property type="term" value="F:hydrolase activity, acting on ester bonds"/>
    <property type="evidence" value="ECO:0007669"/>
    <property type="project" value="UniProtKB-ARBA"/>
</dbReference>
<keyword evidence="2" id="KW-0732">Signal</keyword>
<dbReference type="InterPro" id="IPR036514">
    <property type="entry name" value="SGNH_hydro_sf"/>
</dbReference>
<protein>
    <submittedName>
        <fullName evidence="3">Phospholipase/lecithinase/hemolysin</fullName>
    </submittedName>
</protein>
<dbReference type="PROSITE" id="PS51257">
    <property type="entry name" value="PROKAR_LIPOPROTEIN"/>
    <property type="match status" value="1"/>
</dbReference>
<dbReference type="InterPro" id="IPR051058">
    <property type="entry name" value="GDSL_Est/Lipase"/>
</dbReference>
<dbReference type="Proteomes" id="UP000199002">
    <property type="component" value="Unassembled WGS sequence"/>
</dbReference>
<dbReference type="Gene3D" id="3.40.50.1110">
    <property type="entry name" value="SGNH hydrolase"/>
    <property type="match status" value="1"/>
</dbReference>
<dbReference type="STRING" id="592050.SAMN05421875_1651"/>
<proteinExistence type="predicted"/>
<dbReference type="AlphaFoldDB" id="A0A1H4FI40"/>
<feature type="chain" id="PRO_5011507779" evidence="2">
    <location>
        <begin position="23"/>
        <end position="324"/>
    </location>
</feature>
<gene>
    <name evidence="3" type="ORF">SAMN05421875_1651</name>
</gene>
<evidence type="ECO:0000256" key="2">
    <source>
        <dbReference type="SAM" id="SignalP"/>
    </source>
</evidence>
<organism evidence="3 4">
    <name type="scientific">Acidovorax soli</name>
    <dbReference type="NCBI Taxonomy" id="592050"/>
    <lineage>
        <taxon>Bacteria</taxon>
        <taxon>Pseudomonadati</taxon>
        <taxon>Pseudomonadota</taxon>
        <taxon>Betaproteobacteria</taxon>
        <taxon>Burkholderiales</taxon>
        <taxon>Comamonadaceae</taxon>
        <taxon>Acidovorax</taxon>
    </lineage>
</organism>
<keyword evidence="1" id="KW-0378">Hydrolase</keyword>
<keyword evidence="4" id="KW-1185">Reference proteome</keyword>
<sequence length="324" mass="33934">MAANWMRRTFVVAACASAALLAACGSSTIESKLTPDRFIAFGDAFSDVGQKGARYTVNDGTVNNWTEQIATRYGKTITPAASGGLSYATGNARVSAKPDAAGDATTLTITEQIDRFLTSGSIGANDVVFVNAGTSDVIAGTAAFNASPKTEADRLTLLAAARSAGEQLATQVRRLVNAGAKHVLVIGTYDMSKSPWALATSQTTLLHDASTSFNTGLLVDIEKLGATVLYVDAAYYVNLFTNSPGSYSFDNNIDIATTPVCTSVDAGNGIGIGTGQVNSALCNTSTLLAGANQDKYVFADAVYMTPSAHRQLGNYAYDRLRARW</sequence>
<dbReference type="GeneID" id="34231318"/>
<dbReference type="EMBL" id="FNQJ01000065">
    <property type="protein sequence ID" value="SEA97019.1"/>
    <property type="molecule type" value="Genomic_DNA"/>
</dbReference>
<dbReference type="PANTHER" id="PTHR45648">
    <property type="entry name" value="GDSL LIPASE/ACYLHYDROLASE FAMILY PROTEIN (AFU_ORTHOLOGUE AFUA_4G14700)"/>
    <property type="match status" value="1"/>
</dbReference>
<evidence type="ECO:0000256" key="1">
    <source>
        <dbReference type="ARBA" id="ARBA00022801"/>
    </source>
</evidence>
<accession>A0A1H4FI40</accession>
<name>A0A1H4FI40_9BURK</name>
<evidence type="ECO:0000313" key="3">
    <source>
        <dbReference type="EMBL" id="SEA97019.1"/>
    </source>
</evidence>